<evidence type="ECO:0000313" key="2">
    <source>
        <dbReference type="Proteomes" id="UP000076486"/>
    </source>
</evidence>
<organism evidence="1 2">
    <name type="scientific">Pseudoalteromonas luteoviolacea CPMOR-1</name>
    <dbReference type="NCBI Taxonomy" id="1365248"/>
    <lineage>
        <taxon>Bacteria</taxon>
        <taxon>Pseudomonadati</taxon>
        <taxon>Pseudomonadota</taxon>
        <taxon>Gammaproteobacteria</taxon>
        <taxon>Alteromonadales</taxon>
        <taxon>Pseudoalteromonadaceae</taxon>
        <taxon>Pseudoalteromonas</taxon>
    </lineage>
</organism>
<accession>A0A167JZE9</accession>
<protein>
    <submittedName>
        <fullName evidence="1">Uncharacterized protein</fullName>
    </submittedName>
</protein>
<proteinExistence type="predicted"/>
<dbReference type="AlphaFoldDB" id="A0A167JZE9"/>
<sequence>MAQRPFQDYYNAAHAHQYWLTVVECDTENKGKGCAGGCGHLVTKRIVVDESLTSHCTVWRLSWKDIRHQWEEYVNASEMKKCTD</sequence>
<reference evidence="1 2" key="1">
    <citation type="submission" date="2013-07" db="EMBL/GenBank/DDBJ databases">
        <title>Comparative Genomic and Metabolomic Analysis of Twelve Strains of Pseudoalteromonas luteoviolacea.</title>
        <authorList>
            <person name="Vynne N.G."/>
            <person name="Mansson M."/>
            <person name="Gram L."/>
        </authorList>
    </citation>
    <scope>NUCLEOTIDE SEQUENCE [LARGE SCALE GENOMIC DNA]</scope>
    <source>
        <strain evidence="1 2">CPMOR-1</strain>
    </source>
</reference>
<evidence type="ECO:0000313" key="1">
    <source>
        <dbReference type="EMBL" id="KZN61886.1"/>
    </source>
</evidence>
<dbReference type="PATRIC" id="fig|1365248.3.peg.3125"/>
<name>A0A167JZE9_9GAMM</name>
<dbReference type="EMBL" id="AUYC01000035">
    <property type="protein sequence ID" value="KZN61886.1"/>
    <property type="molecule type" value="Genomic_DNA"/>
</dbReference>
<dbReference type="Proteomes" id="UP000076486">
    <property type="component" value="Unassembled WGS sequence"/>
</dbReference>
<comment type="caution">
    <text evidence="1">The sequence shown here is derived from an EMBL/GenBank/DDBJ whole genome shotgun (WGS) entry which is preliminary data.</text>
</comment>
<dbReference type="RefSeq" id="WP_063368576.1">
    <property type="nucleotide sequence ID" value="NZ_AUYC01000035.1"/>
</dbReference>
<gene>
    <name evidence="1" type="ORF">N473_20305</name>
</gene>